<evidence type="ECO:0000256" key="1">
    <source>
        <dbReference type="SAM" id="Phobius"/>
    </source>
</evidence>
<reference evidence="2" key="1">
    <citation type="submission" date="2020-05" db="EMBL/GenBank/DDBJ databases">
        <authorList>
            <person name="Chiriac C."/>
            <person name="Salcher M."/>
            <person name="Ghai R."/>
            <person name="Kavagutti S V."/>
        </authorList>
    </citation>
    <scope>NUCLEOTIDE SEQUENCE</scope>
</reference>
<dbReference type="EMBL" id="CAFBLU010000004">
    <property type="protein sequence ID" value="CAB4865447.1"/>
    <property type="molecule type" value="Genomic_DNA"/>
</dbReference>
<dbReference type="PANTHER" id="PTHR34980">
    <property type="entry name" value="INNER MEMBRANE PROTEIN-RELATED-RELATED"/>
    <property type="match status" value="1"/>
</dbReference>
<keyword evidence="1" id="KW-0472">Membrane</keyword>
<gene>
    <name evidence="2" type="ORF">UFOPK3444_00424</name>
</gene>
<name>A0A6J7D3P3_9ZZZZ</name>
<dbReference type="GO" id="GO:0005886">
    <property type="term" value="C:plasma membrane"/>
    <property type="evidence" value="ECO:0007669"/>
    <property type="project" value="TreeGrafter"/>
</dbReference>
<evidence type="ECO:0000313" key="2">
    <source>
        <dbReference type="EMBL" id="CAB4865447.1"/>
    </source>
</evidence>
<feature type="transmembrane region" description="Helical" evidence="1">
    <location>
        <begin position="82"/>
        <end position="103"/>
    </location>
</feature>
<accession>A0A6J7D3P3</accession>
<keyword evidence="1" id="KW-0812">Transmembrane</keyword>
<feature type="transmembrane region" description="Helical" evidence="1">
    <location>
        <begin position="27"/>
        <end position="46"/>
    </location>
</feature>
<feature type="transmembrane region" description="Helical" evidence="1">
    <location>
        <begin position="52"/>
        <end position="70"/>
    </location>
</feature>
<dbReference type="Pfam" id="PF05656">
    <property type="entry name" value="DUF805"/>
    <property type="match status" value="1"/>
</dbReference>
<dbReference type="PANTHER" id="PTHR34980:SF2">
    <property type="entry name" value="INNER MEMBRANE PROTEIN YHAH-RELATED"/>
    <property type="match status" value="1"/>
</dbReference>
<sequence>MTFQEAVKDGFAKYADFSGRSSRSGYWYWYLFEILAFLTASLVDGILGTGPILVLIGALAIVLPSIAVAIRRLHDIGRSGWWLLISLVPLIGLIVLLVFYLTASDGPNEYGDAPDGGPAAPAPPATY</sequence>
<proteinExistence type="predicted"/>
<protein>
    <submittedName>
        <fullName evidence="2">Unannotated protein</fullName>
    </submittedName>
</protein>
<dbReference type="AlphaFoldDB" id="A0A6J7D3P3"/>
<dbReference type="InterPro" id="IPR008523">
    <property type="entry name" value="DUF805"/>
</dbReference>
<keyword evidence="1" id="KW-1133">Transmembrane helix</keyword>
<organism evidence="2">
    <name type="scientific">freshwater metagenome</name>
    <dbReference type="NCBI Taxonomy" id="449393"/>
    <lineage>
        <taxon>unclassified sequences</taxon>
        <taxon>metagenomes</taxon>
        <taxon>ecological metagenomes</taxon>
    </lineage>
</organism>